<gene>
    <name evidence="2" type="ORF">BBV17_23660</name>
</gene>
<feature type="transmembrane region" description="Helical" evidence="1">
    <location>
        <begin position="82"/>
        <end position="104"/>
    </location>
</feature>
<organism evidence="2 3">
    <name type="scientific">Cytobacillus oceanisediminis</name>
    <dbReference type="NCBI Taxonomy" id="665099"/>
    <lineage>
        <taxon>Bacteria</taxon>
        <taxon>Bacillati</taxon>
        <taxon>Bacillota</taxon>
        <taxon>Bacilli</taxon>
        <taxon>Bacillales</taxon>
        <taxon>Bacillaceae</taxon>
        <taxon>Cytobacillus</taxon>
    </lineage>
</organism>
<dbReference type="EMBL" id="MBRJ01000036">
    <property type="protein sequence ID" value="OHX45300.1"/>
    <property type="molecule type" value="Genomic_DNA"/>
</dbReference>
<keyword evidence="1" id="KW-0472">Membrane</keyword>
<feature type="transmembrane region" description="Helical" evidence="1">
    <location>
        <begin position="116"/>
        <end position="138"/>
    </location>
</feature>
<evidence type="ECO:0000256" key="1">
    <source>
        <dbReference type="SAM" id="Phobius"/>
    </source>
</evidence>
<feature type="transmembrane region" description="Helical" evidence="1">
    <location>
        <begin position="192"/>
        <end position="214"/>
    </location>
</feature>
<reference evidence="2 3" key="1">
    <citation type="submission" date="2016-07" db="EMBL/GenBank/DDBJ databases">
        <title>Bacillus oceanisediminis whole genome.</title>
        <authorList>
            <person name="Pal Y."/>
            <person name="Verma A."/>
            <person name="Mual P."/>
            <person name="Srinivasan K."/>
        </authorList>
    </citation>
    <scope>NUCLEOTIDE SEQUENCE [LARGE SCALE GENOMIC DNA]</scope>
    <source>
        <strain evidence="2 3">Bhandara28</strain>
    </source>
</reference>
<sequence>MLYHVQLIKGILYPNTYLYQLAKAEKITGLYIRFLLLLAAGAIIYLAAAYTGYGMDIVSNEISNVSNEELETKKLFVGIGKIVWGIVFTLLIFFIPAIFYWTLMDTEFVKLLVMQLFVLAVLLIEKGLTLVLQISFGLDRVSSPFSFGVMTQYLTDSRLLIHLAGTITLFQVWVIFFQYTNLKAFSPRSPKWILLIVIIVNLVGWIMTSTIYYLEFEKLI</sequence>
<evidence type="ECO:0000313" key="3">
    <source>
        <dbReference type="Proteomes" id="UP000180194"/>
    </source>
</evidence>
<dbReference type="RefSeq" id="WP_009332019.1">
    <property type="nucleotide sequence ID" value="NZ_CP062790.1"/>
</dbReference>
<feature type="transmembrane region" description="Helical" evidence="1">
    <location>
        <begin position="158"/>
        <end position="180"/>
    </location>
</feature>
<proteinExistence type="predicted"/>
<protein>
    <recommendedName>
        <fullName evidence="4">Yip1 domain-containing protein</fullName>
    </recommendedName>
</protein>
<keyword evidence="1" id="KW-0812">Transmembrane</keyword>
<keyword evidence="3" id="KW-1185">Reference proteome</keyword>
<dbReference type="Proteomes" id="UP000180194">
    <property type="component" value="Unassembled WGS sequence"/>
</dbReference>
<keyword evidence="1" id="KW-1133">Transmembrane helix</keyword>
<comment type="caution">
    <text evidence="2">The sequence shown here is derived from an EMBL/GenBank/DDBJ whole genome shotgun (WGS) entry which is preliminary data.</text>
</comment>
<evidence type="ECO:0008006" key="4">
    <source>
        <dbReference type="Google" id="ProtNLM"/>
    </source>
</evidence>
<name>A0ABX3CPG1_9BACI</name>
<feature type="transmembrane region" description="Helical" evidence="1">
    <location>
        <begin position="30"/>
        <end position="50"/>
    </location>
</feature>
<accession>A0ABX3CPG1</accession>
<evidence type="ECO:0000313" key="2">
    <source>
        <dbReference type="EMBL" id="OHX45300.1"/>
    </source>
</evidence>